<sequence length="59" mass="6759">MIIIFLCDIMKAKKYDLVSFKMYPYGIISEIHGFSKGAILSANTLKFETAFLIVLWLLV</sequence>
<dbReference type="AlphaFoldDB" id="D3T3P1"/>
<evidence type="ECO:0000313" key="1">
    <source>
        <dbReference type="EMBL" id="ADD02843.1"/>
    </source>
</evidence>
<protein>
    <submittedName>
        <fullName evidence="1">Uncharacterized protein</fullName>
    </submittedName>
</protein>
<proteinExistence type="predicted"/>
<reference evidence="1" key="1">
    <citation type="submission" date="2010-02" db="EMBL/GenBank/DDBJ databases">
        <title>Complete sequence of Thermoanaerobacter italicus Ab9.</title>
        <authorList>
            <consortium name="US DOE Joint Genome Institute"/>
            <person name="Lucas S."/>
            <person name="Copeland A."/>
            <person name="Lapidus A."/>
            <person name="Cheng J.-F."/>
            <person name="Bruce D."/>
            <person name="Goodwin L."/>
            <person name="Pitluck S."/>
            <person name="Chertkov O."/>
            <person name="Detter J.C."/>
            <person name="Han C."/>
            <person name="Tapia R."/>
            <person name="Land M."/>
            <person name="Hauser L."/>
            <person name="Kyrpides N."/>
            <person name="Mikhailova N."/>
            <person name="Hemme C.L."/>
            <person name="Woyke T."/>
        </authorList>
    </citation>
    <scope>NUCLEOTIDE SEQUENCE [LARGE SCALE GENOMIC DNA]</scope>
    <source>
        <strain evidence="1">Ab9</strain>
    </source>
</reference>
<accession>D3T3P1</accession>
<organism evidence="1 2">
    <name type="scientific">Thermoanaerobacter italicus (strain DSM 9252 / Ab9)</name>
    <dbReference type="NCBI Taxonomy" id="580331"/>
    <lineage>
        <taxon>Bacteria</taxon>
        <taxon>Bacillati</taxon>
        <taxon>Bacillota</taxon>
        <taxon>Clostridia</taxon>
        <taxon>Thermoanaerobacterales</taxon>
        <taxon>Thermoanaerobacteraceae</taxon>
        <taxon>Thermoanaerobacter</taxon>
    </lineage>
</organism>
<dbReference type="KEGG" id="tit:Thit_1591"/>
<name>D3T3P1_THEIA</name>
<evidence type="ECO:0000313" key="2">
    <source>
        <dbReference type="Proteomes" id="UP000001552"/>
    </source>
</evidence>
<dbReference type="CAZy" id="GT2">
    <property type="family name" value="Glycosyltransferase Family 2"/>
</dbReference>
<dbReference type="Proteomes" id="UP000001552">
    <property type="component" value="Chromosome"/>
</dbReference>
<dbReference type="HOGENOM" id="CLU_2959351_0_0_9"/>
<gene>
    <name evidence="1" type="ordered locus">Thit_1591</name>
</gene>
<dbReference type="EMBL" id="CP001936">
    <property type="protein sequence ID" value="ADD02843.1"/>
    <property type="molecule type" value="Genomic_DNA"/>
</dbReference>
<keyword evidence="2" id="KW-1185">Reference proteome</keyword>